<feature type="compositionally biased region" description="Polar residues" evidence="1">
    <location>
        <begin position="207"/>
        <end position="217"/>
    </location>
</feature>
<proteinExistence type="predicted"/>
<reference evidence="2 3" key="1">
    <citation type="submission" date="2016-04" db="EMBL/GenBank/DDBJ databases">
        <title>Genome analyses suggest a sexual origin of heterokaryosis in a supposedly ancient asexual fungus.</title>
        <authorList>
            <person name="Ropars J."/>
            <person name="Sedzielewska K."/>
            <person name="Noel J."/>
            <person name="Charron P."/>
            <person name="Farinelli L."/>
            <person name="Marton T."/>
            <person name="Kruger M."/>
            <person name="Pelin A."/>
            <person name="Brachmann A."/>
            <person name="Corradi N."/>
        </authorList>
    </citation>
    <scope>NUCLEOTIDE SEQUENCE [LARGE SCALE GENOMIC DNA]</scope>
    <source>
        <strain evidence="2 3">A5</strain>
    </source>
</reference>
<evidence type="ECO:0000313" key="3">
    <source>
        <dbReference type="Proteomes" id="UP000232722"/>
    </source>
</evidence>
<dbReference type="EMBL" id="LLXJ01000234">
    <property type="protein sequence ID" value="PKC12676.1"/>
    <property type="molecule type" value="Genomic_DNA"/>
</dbReference>
<name>A0A2N0Q0V9_9GLOM</name>
<comment type="caution">
    <text evidence="2">The sequence shown here is derived from an EMBL/GenBank/DDBJ whole genome shotgun (WGS) entry which is preliminary data.</text>
</comment>
<evidence type="ECO:0000313" key="2">
    <source>
        <dbReference type="EMBL" id="PKC12676.1"/>
    </source>
</evidence>
<evidence type="ECO:0000256" key="1">
    <source>
        <dbReference type="SAM" id="MobiDB-lite"/>
    </source>
</evidence>
<evidence type="ECO:0008006" key="4">
    <source>
        <dbReference type="Google" id="ProtNLM"/>
    </source>
</evidence>
<gene>
    <name evidence="2" type="ORF">RhiirA5_411521</name>
</gene>
<organism evidence="2 3">
    <name type="scientific">Rhizophagus irregularis</name>
    <dbReference type="NCBI Taxonomy" id="588596"/>
    <lineage>
        <taxon>Eukaryota</taxon>
        <taxon>Fungi</taxon>
        <taxon>Fungi incertae sedis</taxon>
        <taxon>Mucoromycota</taxon>
        <taxon>Glomeromycotina</taxon>
        <taxon>Glomeromycetes</taxon>
        <taxon>Glomerales</taxon>
        <taxon>Glomeraceae</taxon>
        <taxon>Rhizophagus</taxon>
    </lineage>
</organism>
<protein>
    <recommendedName>
        <fullName evidence="4">RRM domain-containing protein</fullName>
    </recommendedName>
</protein>
<dbReference type="VEuPathDB" id="FungiDB:RhiirA1_453590"/>
<dbReference type="VEuPathDB" id="FungiDB:RhiirFUN_002392"/>
<dbReference type="VEuPathDB" id="FungiDB:FUN_018813"/>
<reference evidence="2 3" key="2">
    <citation type="submission" date="2017-09" db="EMBL/GenBank/DDBJ databases">
        <title>Extensive intraspecific genome diversity in a model arbuscular mycorrhizal fungus.</title>
        <authorList>
            <person name="Chen E.C."/>
            <person name="Morin E."/>
            <person name="Beaudet D."/>
            <person name="Noel J."/>
            <person name="Ndikumana S."/>
            <person name="Charron P."/>
            <person name="St-Onge C."/>
            <person name="Giorgi J."/>
            <person name="Grigoriev I.V."/>
            <person name="Roux C."/>
            <person name="Martin F.M."/>
            <person name="Corradi N."/>
        </authorList>
    </citation>
    <scope>NUCLEOTIDE SEQUENCE [LARGE SCALE GENOMIC DNA]</scope>
    <source>
        <strain evidence="2 3">A5</strain>
    </source>
</reference>
<dbReference type="Proteomes" id="UP000232722">
    <property type="component" value="Unassembled WGS sequence"/>
</dbReference>
<sequence length="392" mass="44150">MPRVVDPTISRGSSYISTIKADEHARTLVVTDIPLFITDTLLQPQLFLEYFCLCICLAIFSPDQHAERCVYVTLLAGLPHGTIVGDLAEIADKVSAKLINVLFSMNLYNPKPYAYCHFVSETAVENVKSISYALKNVGLTWHFPDEVTSLCHRCGRPNCNPDRCSSSSHLNHPACLWQSNDKLHALYNKHLPPSHPAKRYNCFAHPDNNNDGQSRGNASHHHFSSRPNNRQPSRFRYQRRLWNRNNLIYNNQHHPIPDVNKLNHYANGIDVIYPCPPTVLTDWKSIGAALEKVVKELALLTTQFSSINSRLSKLKSDMAARTPISESFVTKLPSYIPSSMQGWDDSVNTNNNILVDINSPPLQLTCGFTPIPQFAFILPSNVAPFFPIDMEQ</sequence>
<dbReference type="AlphaFoldDB" id="A0A2N0Q0V9"/>
<feature type="region of interest" description="Disordered" evidence="1">
    <location>
        <begin position="198"/>
        <end position="231"/>
    </location>
</feature>
<accession>A0A2N0Q0V9</accession>